<comment type="caution">
    <text evidence="2">The sequence shown here is derived from an EMBL/GenBank/DDBJ whole genome shotgun (WGS) entry which is preliminary data.</text>
</comment>
<evidence type="ECO:0000313" key="2">
    <source>
        <dbReference type="EMBL" id="KAG2218904.1"/>
    </source>
</evidence>
<dbReference type="Proteomes" id="UP000646827">
    <property type="component" value="Unassembled WGS sequence"/>
</dbReference>
<dbReference type="EMBL" id="JAEPRB010000204">
    <property type="protein sequence ID" value="KAG2218904.1"/>
    <property type="molecule type" value="Genomic_DNA"/>
</dbReference>
<sequence>MSTQTSETNIISNINEIQYKDEERRYHGNENAGYILPEDEIENDRMHMQHYCIKTFFGGNFDAPIEELLQQGITVLDSGCGPGAWTLDMAKMYPASKFHGVDISEVFPTEIKPNNVEFQVHNIAKSIPFPDNYFDYIHQRLLCMGLRKEEWSFVINNFMRALKPGGWFELTECTSPEMINQGPKMSILMEALSEVAKIKNLVPDISQHLERLMKEAGATNIIKKELSTPVNHTNKAGELLWKDFSMLYTAMRPIVSKKNPELTSEEAYRQFLNEAGEECKEYKTAFIWVRCYGQKSETIAGK</sequence>
<reference evidence="2 3" key="1">
    <citation type="submission" date="2020-12" db="EMBL/GenBank/DDBJ databases">
        <title>Metabolic potential, ecology and presence of endohyphal bacteria is reflected in genomic diversity of Mucoromycotina.</title>
        <authorList>
            <person name="Muszewska A."/>
            <person name="Okrasinska A."/>
            <person name="Steczkiewicz K."/>
            <person name="Drgas O."/>
            <person name="Orlowska M."/>
            <person name="Perlinska-Lenart U."/>
            <person name="Aleksandrzak-Piekarczyk T."/>
            <person name="Szatraj K."/>
            <person name="Zielenkiewicz U."/>
            <person name="Pilsyk S."/>
            <person name="Malc E."/>
            <person name="Mieczkowski P."/>
            <person name="Kruszewska J.S."/>
            <person name="Biernat P."/>
            <person name="Pawlowska J."/>
        </authorList>
    </citation>
    <scope>NUCLEOTIDE SEQUENCE [LARGE SCALE GENOMIC DNA]</scope>
    <source>
        <strain evidence="2 3">CBS 142.35</strain>
    </source>
</reference>
<dbReference type="InterPro" id="IPR029063">
    <property type="entry name" value="SAM-dependent_MTases_sf"/>
</dbReference>
<protein>
    <recommendedName>
        <fullName evidence="1">Methyltransferase domain-containing protein</fullName>
    </recommendedName>
</protein>
<accession>A0A8H7VLE4</accession>
<feature type="domain" description="Methyltransferase" evidence="1">
    <location>
        <begin position="75"/>
        <end position="166"/>
    </location>
</feature>
<dbReference type="PANTHER" id="PTHR43591">
    <property type="entry name" value="METHYLTRANSFERASE"/>
    <property type="match status" value="1"/>
</dbReference>
<keyword evidence="3" id="KW-1185">Reference proteome</keyword>
<organism evidence="2 3">
    <name type="scientific">Circinella minor</name>
    <dbReference type="NCBI Taxonomy" id="1195481"/>
    <lineage>
        <taxon>Eukaryota</taxon>
        <taxon>Fungi</taxon>
        <taxon>Fungi incertae sedis</taxon>
        <taxon>Mucoromycota</taxon>
        <taxon>Mucoromycotina</taxon>
        <taxon>Mucoromycetes</taxon>
        <taxon>Mucorales</taxon>
        <taxon>Lichtheimiaceae</taxon>
        <taxon>Circinella</taxon>
    </lineage>
</organism>
<evidence type="ECO:0000313" key="3">
    <source>
        <dbReference type="Proteomes" id="UP000646827"/>
    </source>
</evidence>
<name>A0A8H7VLE4_9FUNG</name>
<dbReference type="SUPFAM" id="SSF53335">
    <property type="entry name" value="S-adenosyl-L-methionine-dependent methyltransferases"/>
    <property type="match status" value="1"/>
</dbReference>
<evidence type="ECO:0000259" key="1">
    <source>
        <dbReference type="Pfam" id="PF13649"/>
    </source>
</evidence>
<dbReference type="CDD" id="cd02440">
    <property type="entry name" value="AdoMet_MTases"/>
    <property type="match status" value="1"/>
</dbReference>
<dbReference type="Gene3D" id="3.40.50.150">
    <property type="entry name" value="Vaccinia Virus protein VP39"/>
    <property type="match status" value="1"/>
</dbReference>
<dbReference type="InterPro" id="IPR041698">
    <property type="entry name" value="Methyltransf_25"/>
</dbReference>
<proteinExistence type="predicted"/>
<dbReference type="Pfam" id="PF13649">
    <property type="entry name" value="Methyltransf_25"/>
    <property type="match status" value="1"/>
</dbReference>
<dbReference type="AlphaFoldDB" id="A0A8H7VLE4"/>
<dbReference type="OrthoDB" id="2013972at2759"/>
<gene>
    <name evidence="2" type="ORF">INT45_007805</name>
</gene>